<organism evidence="2 3">
    <name type="scientific">Aristolochia fimbriata</name>
    <name type="common">White veined hardy Dutchman's pipe vine</name>
    <dbReference type="NCBI Taxonomy" id="158543"/>
    <lineage>
        <taxon>Eukaryota</taxon>
        <taxon>Viridiplantae</taxon>
        <taxon>Streptophyta</taxon>
        <taxon>Embryophyta</taxon>
        <taxon>Tracheophyta</taxon>
        <taxon>Spermatophyta</taxon>
        <taxon>Magnoliopsida</taxon>
        <taxon>Magnoliidae</taxon>
        <taxon>Piperales</taxon>
        <taxon>Aristolochiaceae</taxon>
        <taxon>Aristolochia</taxon>
    </lineage>
</organism>
<evidence type="ECO:0000256" key="1">
    <source>
        <dbReference type="SAM" id="MobiDB-lite"/>
    </source>
</evidence>
<name>A0AAV7FC69_ARIFI</name>
<sequence>MHGVACVERIQQGLREVDAESGRRQGRRDEREGSSGRPLDCHSSSKEERWGWKRSGTLFLHDLVVVLTLV</sequence>
<evidence type="ECO:0000313" key="2">
    <source>
        <dbReference type="EMBL" id="KAG9458795.1"/>
    </source>
</evidence>
<comment type="caution">
    <text evidence="2">The sequence shown here is derived from an EMBL/GenBank/DDBJ whole genome shotgun (WGS) entry which is preliminary data.</text>
</comment>
<gene>
    <name evidence="2" type="ORF">H6P81_003303</name>
</gene>
<keyword evidence="3" id="KW-1185">Reference proteome</keyword>
<reference evidence="2 3" key="1">
    <citation type="submission" date="2021-07" db="EMBL/GenBank/DDBJ databases">
        <title>The Aristolochia fimbriata genome: insights into angiosperm evolution, floral development and chemical biosynthesis.</title>
        <authorList>
            <person name="Jiao Y."/>
        </authorList>
    </citation>
    <scope>NUCLEOTIDE SEQUENCE [LARGE SCALE GENOMIC DNA]</scope>
    <source>
        <strain evidence="2">IBCAS-2021</strain>
        <tissue evidence="2">Leaf</tissue>
    </source>
</reference>
<dbReference type="Proteomes" id="UP000825729">
    <property type="component" value="Unassembled WGS sequence"/>
</dbReference>
<evidence type="ECO:0000313" key="3">
    <source>
        <dbReference type="Proteomes" id="UP000825729"/>
    </source>
</evidence>
<proteinExistence type="predicted"/>
<dbReference type="EMBL" id="JAINDJ010000002">
    <property type="protein sequence ID" value="KAG9458795.1"/>
    <property type="molecule type" value="Genomic_DNA"/>
</dbReference>
<accession>A0AAV7FC69</accession>
<feature type="region of interest" description="Disordered" evidence="1">
    <location>
        <begin position="17"/>
        <end position="49"/>
    </location>
</feature>
<protein>
    <submittedName>
        <fullName evidence="2">Uncharacterized protein</fullName>
    </submittedName>
</protein>
<dbReference type="AlphaFoldDB" id="A0AAV7FC69"/>